<dbReference type="RefSeq" id="WP_099011141.1">
    <property type="nucleotide sequence ID" value="NZ_CP077154.1"/>
</dbReference>
<sequence length="116" mass="13901">MKKNFNHNVTKLDKYITQKVIMLRKDKNINVSKIAEILNVTDSFIKNIESYNNKYNLYHLFLIIEYFKDEFSLSDFFPKEDNYKKVKGFETYSEFNKLIEDLKIELNDIVGGKNEK</sequence>
<dbReference type="EMBL" id="NIRM01000001">
    <property type="protein sequence ID" value="PHI10645.1"/>
    <property type="molecule type" value="Genomic_DNA"/>
</dbReference>
<gene>
    <name evidence="2" type="ORF">CBG52_05870</name>
</gene>
<feature type="domain" description="HTH cro/C1-type" evidence="1">
    <location>
        <begin position="20"/>
        <end position="76"/>
    </location>
</feature>
<name>A0A2C6C3F6_FUSNP</name>
<accession>A0A2C6C3F6</accession>
<dbReference type="SUPFAM" id="SSF47413">
    <property type="entry name" value="lambda repressor-like DNA-binding domains"/>
    <property type="match status" value="1"/>
</dbReference>
<evidence type="ECO:0000313" key="2">
    <source>
        <dbReference type="EMBL" id="PHI10645.1"/>
    </source>
</evidence>
<dbReference type="InterPro" id="IPR001387">
    <property type="entry name" value="Cro/C1-type_HTH"/>
</dbReference>
<proteinExistence type="predicted"/>
<reference evidence="2 3" key="1">
    <citation type="submission" date="2017-06" db="EMBL/GenBank/DDBJ databases">
        <title>Draft genome sequence of Fusobacterium nucleatum subsp. polymorphum KCOM 1267 (=ChDC F290).</title>
        <authorList>
            <person name="Kook J.-K."/>
            <person name="Park S.-N."/>
            <person name="Lim Y.K."/>
            <person name="Roh H."/>
        </authorList>
    </citation>
    <scope>NUCLEOTIDE SEQUENCE [LARGE SCALE GENOMIC DNA]</scope>
    <source>
        <strain evidence="3">KCOM 1267(ChDC F290)</strain>
    </source>
</reference>
<dbReference type="GO" id="GO:0003677">
    <property type="term" value="F:DNA binding"/>
    <property type="evidence" value="ECO:0007669"/>
    <property type="project" value="InterPro"/>
</dbReference>
<evidence type="ECO:0000313" key="3">
    <source>
        <dbReference type="Proteomes" id="UP000221504"/>
    </source>
</evidence>
<dbReference type="Proteomes" id="UP000221504">
    <property type="component" value="Unassembled WGS sequence"/>
</dbReference>
<comment type="caution">
    <text evidence="2">The sequence shown here is derived from an EMBL/GenBank/DDBJ whole genome shotgun (WGS) entry which is preliminary data.</text>
</comment>
<dbReference type="InterPro" id="IPR010982">
    <property type="entry name" value="Lambda_DNA-bd_dom_sf"/>
</dbReference>
<organism evidence="2 3">
    <name type="scientific">Fusobacterium nucleatum subsp. polymorphum</name>
    <name type="common">Fusobacterium polymorphum</name>
    <dbReference type="NCBI Taxonomy" id="76857"/>
    <lineage>
        <taxon>Bacteria</taxon>
        <taxon>Fusobacteriati</taxon>
        <taxon>Fusobacteriota</taxon>
        <taxon>Fusobacteriia</taxon>
        <taxon>Fusobacteriales</taxon>
        <taxon>Fusobacteriaceae</taxon>
        <taxon>Fusobacterium</taxon>
    </lineage>
</organism>
<dbReference type="Gene3D" id="1.10.260.40">
    <property type="entry name" value="lambda repressor-like DNA-binding domains"/>
    <property type="match status" value="1"/>
</dbReference>
<evidence type="ECO:0000259" key="1">
    <source>
        <dbReference type="PROSITE" id="PS50943"/>
    </source>
</evidence>
<protein>
    <recommendedName>
        <fullName evidence="1">HTH cro/C1-type domain-containing protein</fullName>
    </recommendedName>
</protein>
<dbReference type="PROSITE" id="PS50943">
    <property type="entry name" value="HTH_CROC1"/>
    <property type="match status" value="1"/>
</dbReference>
<dbReference type="AlphaFoldDB" id="A0A2C6C3F6"/>